<dbReference type="InterPro" id="IPR046335">
    <property type="entry name" value="LacI/GalR-like_sensor"/>
</dbReference>
<dbReference type="PROSITE" id="PS50949">
    <property type="entry name" value="HTH_GNTR"/>
    <property type="match status" value="1"/>
</dbReference>
<keyword evidence="2" id="KW-0238">DNA-binding</keyword>
<evidence type="ECO:0000259" key="4">
    <source>
        <dbReference type="PROSITE" id="PS50949"/>
    </source>
</evidence>
<evidence type="ECO:0000256" key="3">
    <source>
        <dbReference type="ARBA" id="ARBA00023163"/>
    </source>
</evidence>
<dbReference type="InterPro" id="IPR036390">
    <property type="entry name" value="WH_DNA-bd_sf"/>
</dbReference>
<dbReference type="RefSeq" id="WP_116190229.1">
    <property type="nucleotide sequence ID" value="NZ_QTTN01000020.1"/>
</dbReference>
<dbReference type="SUPFAM" id="SSF53822">
    <property type="entry name" value="Periplasmic binding protein-like I"/>
    <property type="match status" value="1"/>
</dbReference>
<sequence length="378" mass="42161">MSTDREPLYIQIQNHFKEIISSRRLKEDDRIPTEKEILEQFNVSRLTVANAMNELAREGWIYRIPGRGSYVKGIPETFIPKEKAVAEAAAPSIPSRPKIGLVFPFVNDYFAIRLIRGITQVLENNGYSLVLMFTFDSKEKEKEAIREMKDDVEGLIIFPADAEVYNEDIISLKIANYPFVLIDRYLPGVETNAVHSDSGTAMKMAIDHLWNLGHRNIAICSDSPQLTVSVDDRINGYINALRAKGAMINPALFLTDFSAKPGAIDPEHPLFRFVKNKLATAYIALNGDLGVHIWSVAKKAGLQVPDDLSIVTFDNPSPHTEFISPFTYINQSEEEIGQEAARLLLDVIKAKGQPVKPQRIVMQPVLVAGETTGAPSKV</sequence>
<dbReference type="Proteomes" id="UP000256304">
    <property type="component" value="Unassembled WGS sequence"/>
</dbReference>
<dbReference type="InterPro" id="IPR028082">
    <property type="entry name" value="Peripla_BP_I"/>
</dbReference>
<evidence type="ECO:0000256" key="2">
    <source>
        <dbReference type="ARBA" id="ARBA00023125"/>
    </source>
</evidence>
<dbReference type="OrthoDB" id="457376at2"/>
<evidence type="ECO:0000313" key="5">
    <source>
        <dbReference type="EMBL" id="REE80968.1"/>
    </source>
</evidence>
<dbReference type="InterPro" id="IPR000524">
    <property type="entry name" value="Tscrpt_reg_HTH_GntR"/>
</dbReference>
<proteinExistence type="predicted"/>
<evidence type="ECO:0000313" key="6">
    <source>
        <dbReference type="Proteomes" id="UP000256304"/>
    </source>
</evidence>
<organism evidence="5 6">
    <name type="scientific">Paenibacillus taihuensis</name>
    <dbReference type="NCBI Taxonomy" id="1156355"/>
    <lineage>
        <taxon>Bacteria</taxon>
        <taxon>Bacillati</taxon>
        <taxon>Bacillota</taxon>
        <taxon>Bacilli</taxon>
        <taxon>Bacillales</taxon>
        <taxon>Paenibacillaceae</taxon>
        <taxon>Paenibacillus</taxon>
    </lineage>
</organism>
<name>A0A3D9RN19_9BACL</name>
<dbReference type="PANTHER" id="PTHR30146">
    <property type="entry name" value="LACI-RELATED TRANSCRIPTIONAL REPRESSOR"/>
    <property type="match status" value="1"/>
</dbReference>
<dbReference type="Pfam" id="PF00392">
    <property type="entry name" value="GntR"/>
    <property type="match status" value="1"/>
</dbReference>
<feature type="domain" description="HTH gntR-type" evidence="4">
    <location>
        <begin position="6"/>
        <end position="74"/>
    </location>
</feature>
<dbReference type="EMBL" id="QTTN01000020">
    <property type="protein sequence ID" value="REE80968.1"/>
    <property type="molecule type" value="Genomic_DNA"/>
</dbReference>
<keyword evidence="1" id="KW-0805">Transcription regulation</keyword>
<dbReference type="SUPFAM" id="SSF46785">
    <property type="entry name" value="Winged helix' DNA-binding domain"/>
    <property type="match status" value="1"/>
</dbReference>
<reference evidence="5 6" key="1">
    <citation type="submission" date="2018-08" db="EMBL/GenBank/DDBJ databases">
        <title>Genomic Encyclopedia of Type Strains, Phase III (KMG-III): the genomes of soil and plant-associated and newly described type strains.</title>
        <authorList>
            <person name="Whitman W."/>
        </authorList>
    </citation>
    <scope>NUCLEOTIDE SEQUENCE [LARGE SCALE GENOMIC DNA]</scope>
    <source>
        <strain evidence="5 6">CGMCC 1.10966</strain>
    </source>
</reference>
<dbReference type="AlphaFoldDB" id="A0A3D9RN19"/>
<evidence type="ECO:0000256" key="1">
    <source>
        <dbReference type="ARBA" id="ARBA00023015"/>
    </source>
</evidence>
<dbReference type="CDD" id="cd07377">
    <property type="entry name" value="WHTH_GntR"/>
    <property type="match status" value="1"/>
</dbReference>
<dbReference type="GO" id="GO:0003700">
    <property type="term" value="F:DNA-binding transcription factor activity"/>
    <property type="evidence" value="ECO:0007669"/>
    <property type="project" value="InterPro"/>
</dbReference>
<dbReference type="SMART" id="SM00345">
    <property type="entry name" value="HTH_GNTR"/>
    <property type="match status" value="1"/>
</dbReference>
<comment type="caution">
    <text evidence="5">The sequence shown here is derived from an EMBL/GenBank/DDBJ whole genome shotgun (WGS) entry which is preliminary data.</text>
</comment>
<dbReference type="PANTHER" id="PTHR30146:SF109">
    <property type="entry name" value="HTH-TYPE TRANSCRIPTIONAL REGULATOR GALS"/>
    <property type="match status" value="1"/>
</dbReference>
<accession>A0A3D9RN19</accession>
<keyword evidence="3" id="KW-0804">Transcription</keyword>
<dbReference type="Gene3D" id="1.10.10.10">
    <property type="entry name" value="Winged helix-like DNA-binding domain superfamily/Winged helix DNA-binding domain"/>
    <property type="match status" value="1"/>
</dbReference>
<dbReference type="Pfam" id="PF13377">
    <property type="entry name" value="Peripla_BP_3"/>
    <property type="match status" value="1"/>
</dbReference>
<protein>
    <submittedName>
        <fullName evidence="5">GntR family transcriptional regulator of arabinose operon</fullName>
    </submittedName>
</protein>
<dbReference type="PRINTS" id="PR00035">
    <property type="entry name" value="HTHGNTR"/>
</dbReference>
<dbReference type="CDD" id="cd06267">
    <property type="entry name" value="PBP1_LacI_sugar_binding-like"/>
    <property type="match status" value="1"/>
</dbReference>
<gene>
    <name evidence="5" type="ORF">A8990_12014</name>
</gene>
<dbReference type="Gene3D" id="3.40.50.2300">
    <property type="match status" value="2"/>
</dbReference>
<dbReference type="InterPro" id="IPR036388">
    <property type="entry name" value="WH-like_DNA-bd_sf"/>
</dbReference>
<dbReference type="GO" id="GO:0000976">
    <property type="term" value="F:transcription cis-regulatory region binding"/>
    <property type="evidence" value="ECO:0007669"/>
    <property type="project" value="TreeGrafter"/>
</dbReference>
<keyword evidence="6" id="KW-1185">Reference proteome</keyword>